<name>A0AAV2KN75_KNICA</name>
<dbReference type="AlphaFoldDB" id="A0AAV2KN75"/>
<sequence>MSSLQVSAVLLCLLGLSCAAFDPDRTRYGLSREFSKVLDQGLKMAVTLDQMVYETGLEEEVPSVTEFVVDLMVFIKNTKDFTQKQMKTMEDEFEEKQDMIHALALEALD</sequence>
<dbReference type="EMBL" id="OZ035841">
    <property type="protein sequence ID" value="CAL1590481.1"/>
    <property type="molecule type" value="Genomic_DNA"/>
</dbReference>
<organism evidence="3 4">
    <name type="scientific">Knipowitschia caucasica</name>
    <name type="common">Caucasian dwarf goby</name>
    <name type="synonym">Pomatoschistus caucasicus</name>
    <dbReference type="NCBI Taxonomy" id="637954"/>
    <lineage>
        <taxon>Eukaryota</taxon>
        <taxon>Metazoa</taxon>
        <taxon>Chordata</taxon>
        <taxon>Craniata</taxon>
        <taxon>Vertebrata</taxon>
        <taxon>Euteleostomi</taxon>
        <taxon>Actinopterygii</taxon>
        <taxon>Neopterygii</taxon>
        <taxon>Teleostei</taxon>
        <taxon>Neoteleostei</taxon>
        <taxon>Acanthomorphata</taxon>
        <taxon>Gobiaria</taxon>
        <taxon>Gobiiformes</taxon>
        <taxon>Gobioidei</taxon>
        <taxon>Gobiidae</taxon>
        <taxon>Gobiinae</taxon>
        <taxon>Knipowitschia</taxon>
    </lineage>
</organism>
<feature type="signal peptide" evidence="2">
    <location>
        <begin position="1"/>
        <end position="19"/>
    </location>
</feature>
<feature type="coiled-coil region" evidence="1">
    <location>
        <begin position="79"/>
        <end position="106"/>
    </location>
</feature>
<keyword evidence="2" id="KW-0732">Signal</keyword>
<accession>A0AAV2KN75</accession>
<evidence type="ECO:0000256" key="2">
    <source>
        <dbReference type="SAM" id="SignalP"/>
    </source>
</evidence>
<evidence type="ECO:0000313" key="3">
    <source>
        <dbReference type="EMBL" id="CAL1590481.1"/>
    </source>
</evidence>
<dbReference type="Proteomes" id="UP001497482">
    <property type="component" value="Chromosome 19"/>
</dbReference>
<protein>
    <submittedName>
        <fullName evidence="3">Uncharacterized protein</fullName>
    </submittedName>
</protein>
<feature type="chain" id="PRO_5043506079" evidence="2">
    <location>
        <begin position="20"/>
        <end position="109"/>
    </location>
</feature>
<proteinExistence type="predicted"/>
<evidence type="ECO:0000256" key="1">
    <source>
        <dbReference type="SAM" id="Coils"/>
    </source>
</evidence>
<keyword evidence="4" id="KW-1185">Reference proteome</keyword>
<reference evidence="3 4" key="1">
    <citation type="submission" date="2024-04" db="EMBL/GenBank/DDBJ databases">
        <authorList>
            <person name="Waldvogel A.-M."/>
            <person name="Schoenle A."/>
        </authorList>
    </citation>
    <scope>NUCLEOTIDE SEQUENCE [LARGE SCALE GENOMIC DNA]</scope>
</reference>
<keyword evidence="1" id="KW-0175">Coiled coil</keyword>
<gene>
    <name evidence="3" type="ORF">KC01_LOCUS19991</name>
</gene>
<evidence type="ECO:0000313" key="4">
    <source>
        <dbReference type="Proteomes" id="UP001497482"/>
    </source>
</evidence>